<dbReference type="InterPro" id="IPR036640">
    <property type="entry name" value="ABC1_TM_sf"/>
</dbReference>
<dbReference type="InterPro" id="IPR003439">
    <property type="entry name" value="ABC_transporter-like_ATP-bd"/>
</dbReference>
<protein>
    <submittedName>
        <fullName evidence="10">Cyclic peptide export ABC transporter</fullName>
    </submittedName>
</protein>
<evidence type="ECO:0000259" key="9">
    <source>
        <dbReference type="PROSITE" id="PS50929"/>
    </source>
</evidence>
<evidence type="ECO:0000256" key="1">
    <source>
        <dbReference type="ARBA" id="ARBA00004651"/>
    </source>
</evidence>
<keyword evidence="6 7" id="KW-0472">Membrane</keyword>
<proteinExistence type="predicted"/>
<dbReference type="GO" id="GO:0005524">
    <property type="term" value="F:ATP binding"/>
    <property type="evidence" value="ECO:0007669"/>
    <property type="project" value="UniProtKB-KW"/>
</dbReference>
<feature type="transmembrane region" description="Helical" evidence="7">
    <location>
        <begin position="15"/>
        <end position="38"/>
    </location>
</feature>
<keyword evidence="11" id="KW-1185">Reference proteome</keyword>
<evidence type="ECO:0000259" key="8">
    <source>
        <dbReference type="PROSITE" id="PS50893"/>
    </source>
</evidence>
<organism evidence="10 11">
    <name type="scientific">Aliikangiella coralliicola</name>
    <dbReference type="NCBI Taxonomy" id="2592383"/>
    <lineage>
        <taxon>Bacteria</taxon>
        <taxon>Pseudomonadati</taxon>
        <taxon>Pseudomonadota</taxon>
        <taxon>Gammaproteobacteria</taxon>
        <taxon>Oceanospirillales</taxon>
        <taxon>Pleioneaceae</taxon>
        <taxon>Aliikangiella</taxon>
    </lineage>
</organism>
<keyword evidence="3" id="KW-0547">Nucleotide-binding</keyword>
<dbReference type="InterPro" id="IPR027417">
    <property type="entry name" value="P-loop_NTPase"/>
</dbReference>
<dbReference type="InterPro" id="IPR017871">
    <property type="entry name" value="ABC_transporter-like_CS"/>
</dbReference>
<dbReference type="OrthoDB" id="9760776at2"/>
<dbReference type="InterPro" id="IPR003593">
    <property type="entry name" value="AAA+_ATPase"/>
</dbReference>
<accession>A0A545TV56</accession>
<evidence type="ECO:0000313" key="11">
    <source>
        <dbReference type="Proteomes" id="UP000315439"/>
    </source>
</evidence>
<feature type="transmembrane region" description="Helical" evidence="7">
    <location>
        <begin position="250"/>
        <end position="272"/>
    </location>
</feature>
<dbReference type="PANTHER" id="PTHR24221:SF654">
    <property type="entry name" value="ATP-BINDING CASSETTE SUB-FAMILY B MEMBER 6"/>
    <property type="match status" value="1"/>
</dbReference>
<feature type="transmembrane region" description="Helical" evidence="7">
    <location>
        <begin position="58"/>
        <end position="81"/>
    </location>
</feature>
<dbReference type="NCBIfam" id="TIGR01194">
    <property type="entry name" value="cyc_pep_trnsptr"/>
    <property type="match status" value="1"/>
</dbReference>
<evidence type="ECO:0000313" key="10">
    <source>
        <dbReference type="EMBL" id="TQV81094.1"/>
    </source>
</evidence>
<dbReference type="SUPFAM" id="SSF90123">
    <property type="entry name" value="ABC transporter transmembrane region"/>
    <property type="match status" value="1"/>
</dbReference>
<dbReference type="AlphaFoldDB" id="A0A545TV56"/>
<dbReference type="InterPro" id="IPR005898">
    <property type="entry name" value="Cyc_pep_transpt_SyrD/YojI"/>
</dbReference>
<evidence type="ECO:0000256" key="2">
    <source>
        <dbReference type="ARBA" id="ARBA00022692"/>
    </source>
</evidence>
<name>A0A545TV56_9GAMM</name>
<dbReference type="SMART" id="SM00382">
    <property type="entry name" value="AAA"/>
    <property type="match status" value="1"/>
</dbReference>
<dbReference type="Pfam" id="PF00005">
    <property type="entry name" value="ABC_tran"/>
    <property type="match status" value="1"/>
</dbReference>
<dbReference type="PROSITE" id="PS50893">
    <property type="entry name" value="ABC_TRANSPORTER_2"/>
    <property type="match status" value="1"/>
</dbReference>
<keyword evidence="5 7" id="KW-1133">Transmembrane helix</keyword>
<dbReference type="Proteomes" id="UP000315439">
    <property type="component" value="Unassembled WGS sequence"/>
</dbReference>
<evidence type="ECO:0000256" key="3">
    <source>
        <dbReference type="ARBA" id="ARBA00022741"/>
    </source>
</evidence>
<evidence type="ECO:0000256" key="7">
    <source>
        <dbReference type="SAM" id="Phobius"/>
    </source>
</evidence>
<dbReference type="PROSITE" id="PS00211">
    <property type="entry name" value="ABC_TRANSPORTER_1"/>
    <property type="match status" value="1"/>
</dbReference>
<feature type="transmembrane region" description="Helical" evidence="7">
    <location>
        <begin position="142"/>
        <end position="162"/>
    </location>
</feature>
<keyword evidence="4" id="KW-0067">ATP-binding</keyword>
<evidence type="ECO:0000256" key="4">
    <source>
        <dbReference type="ARBA" id="ARBA00022840"/>
    </source>
</evidence>
<comment type="subcellular location">
    <subcellularLocation>
        <location evidence="1">Cell membrane</location>
        <topology evidence="1">Multi-pass membrane protein</topology>
    </subcellularLocation>
</comment>
<sequence>MSLFDILVKQSPNKVFASLLLGIIAGLSFAFLMPLILISLEEASTRLFQSTSDSSATFLSLEVSNIRFAVAYLCLFLTIMISKAGSQIIMSNVSIDATRALRLRMYRHIAKLRIRDIESIGHSNLIVRLTTDIGNIIGGVRVLPVILINIVTIIGLLGFLVYLNVEVFLLLILTIFLAIVSYHIPMILSVRFFRHARHYTEILQESIRGLILGSKELKLNDSKREYFYQEKLRSTEDEIRSGARKGWYTMYLAISYGDLLSFMVIGLVVFVIQNYYAIDTAELIGIIMALLYMRGPIAELLNVLPALPLARISLKKVHDLFNDYPAENTQIENQKIAPWDKIILNDVVFTYKNQLENADISDANDFESSELEPSDLSTADNFAGTNFSIGPIQLELNRGETTFIVGGNGSGKSTLAKVLALLYKPEEGHLVFGDSVICDKNTADYRQIISAIYLDFYLFDEILDAKTSELTETAESYLKYFQLDDKLSVNDNEFSTIDLSGGQRKRLALLVSFLEDRDLYIFDEWAADQDPEFKEIFYTKILGDLKQKQKTVVVITHDDRYFKHADKLVTMENGKIRDITTKDKKSVEAEVSEVQLTEEQLA</sequence>
<dbReference type="GO" id="GO:0140359">
    <property type="term" value="F:ABC-type transporter activity"/>
    <property type="evidence" value="ECO:0007669"/>
    <property type="project" value="InterPro"/>
</dbReference>
<dbReference type="GO" id="GO:0005886">
    <property type="term" value="C:plasma membrane"/>
    <property type="evidence" value="ECO:0007669"/>
    <property type="project" value="UniProtKB-SubCell"/>
</dbReference>
<dbReference type="GO" id="GO:1904680">
    <property type="term" value="F:peptide transmembrane transporter activity"/>
    <property type="evidence" value="ECO:0007669"/>
    <property type="project" value="InterPro"/>
</dbReference>
<comment type="caution">
    <text evidence="10">The sequence shown here is derived from an EMBL/GenBank/DDBJ whole genome shotgun (WGS) entry which is preliminary data.</text>
</comment>
<dbReference type="PANTHER" id="PTHR24221">
    <property type="entry name" value="ATP-BINDING CASSETTE SUB-FAMILY B"/>
    <property type="match status" value="1"/>
</dbReference>
<dbReference type="GO" id="GO:0015833">
    <property type="term" value="P:peptide transport"/>
    <property type="evidence" value="ECO:0007669"/>
    <property type="project" value="InterPro"/>
</dbReference>
<dbReference type="InterPro" id="IPR011527">
    <property type="entry name" value="ABC1_TM_dom"/>
</dbReference>
<keyword evidence="2 7" id="KW-0812">Transmembrane</keyword>
<dbReference type="EMBL" id="VIKS01000017">
    <property type="protein sequence ID" value="TQV81094.1"/>
    <property type="molecule type" value="Genomic_DNA"/>
</dbReference>
<dbReference type="GO" id="GO:0034040">
    <property type="term" value="F:ATPase-coupled lipid transmembrane transporter activity"/>
    <property type="evidence" value="ECO:0007669"/>
    <property type="project" value="TreeGrafter"/>
</dbReference>
<evidence type="ECO:0000256" key="5">
    <source>
        <dbReference type="ARBA" id="ARBA00022989"/>
    </source>
</evidence>
<dbReference type="Gene3D" id="1.20.1560.10">
    <property type="entry name" value="ABC transporter type 1, transmembrane domain"/>
    <property type="match status" value="1"/>
</dbReference>
<feature type="domain" description="ABC transporter" evidence="8">
    <location>
        <begin position="371"/>
        <end position="598"/>
    </location>
</feature>
<feature type="domain" description="ABC transmembrane type-1" evidence="9">
    <location>
        <begin position="20"/>
        <end position="309"/>
    </location>
</feature>
<feature type="transmembrane region" description="Helical" evidence="7">
    <location>
        <begin position="284"/>
        <end position="307"/>
    </location>
</feature>
<gene>
    <name evidence="10" type="ORF">FLL46_26145</name>
</gene>
<dbReference type="InterPro" id="IPR039421">
    <property type="entry name" value="Type_1_exporter"/>
</dbReference>
<dbReference type="PROSITE" id="PS50929">
    <property type="entry name" value="ABC_TM1F"/>
    <property type="match status" value="1"/>
</dbReference>
<dbReference type="Gene3D" id="3.40.50.300">
    <property type="entry name" value="P-loop containing nucleotide triphosphate hydrolases"/>
    <property type="match status" value="1"/>
</dbReference>
<dbReference type="SUPFAM" id="SSF52540">
    <property type="entry name" value="P-loop containing nucleoside triphosphate hydrolases"/>
    <property type="match status" value="1"/>
</dbReference>
<dbReference type="RefSeq" id="WP_142935267.1">
    <property type="nucleotide sequence ID" value="NZ_ML660173.1"/>
</dbReference>
<reference evidence="10 11" key="1">
    <citation type="submission" date="2019-07" db="EMBL/GenBank/DDBJ databases">
        <title>Draft genome for Aliikangiella sp. M105.</title>
        <authorList>
            <person name="Wang G."/>
        </authorList>
    </citation>
    <scope>NUCLEOTIDE SEQUENCE [LARGE SCALE GENOMIC DNA]</scope>
    <source>
        <strain evidence="10 11">M105</strain>
    </source>
</reference>
<feature type="transmembrane region" description="Helical" evidence="7">
    <location>
        <begin position="168"/>
        <end position="188"/>
    </location>
</feature>
<dbReference type="Pfam" id="PF00664">
    <property type="entry name" value="ABC_membrane"/>
    <property type="match status" value="1"/>
</dbReference>
<evidence type="ECO:0000256" key="6">
    <source>
        <dbReference type="ARBA" id="ARBA00023136"/>
    </source>
</evidence>
<dbReference type="GO" id="GO:0016887">
    <property type="term" value="F:ATP hydrolysis activity"/>
    <property type="evidence" value="ECO:0007669"/>
    <property type="project" value="InterPro"/>
</dbReference>